<proteinExistence type="predicted"/>
<keyword evidence="8" id="KW-1185">Reference proteome</keyword>
<dbReference type="InterPro" id="IPR056884">
    <property type="entry name" value="NPHP3-like_N"/>
</dbReference>
<keyword evidence="3" id="KW-0175">Coiled coil</keyword>
<dbReference type="PROSITE" id="PS50082">
    <property type="entry name" value="WD_REPEATS_2"/>
    <property type="match status" value="1"/>
</dbReference>
<evidence type="ECO:0000313" key="7">
    <source>
        <dbReference type="EMBL" id="KAK4458142.1"/>
    </source>
</evidence>
<dbReference type="InterPro" id="IPR015943">
    <property type="entry name" value="WD40/YVTN_repeat-like_dom_sf"/>
</dbReference>
<dbReference type="Pfam" id="PF24883">
    <property type="entry name" value="NPHP3_N"/>
    <property type="match status" value="1"/>
</dbReference>
<protein>
    <submittedName>
        <fullName evidence="7">Uncharacterized protein</fullName>
    </submittedName>
</protein>
<dbReference type="InterPro" id="IPR031359">
    <property type="entry name" value="NACHT_N"/>
</dbReference>
<dbReference type="PANTHER" id="PTHR10039">
    <property type="entry name" value="AMELOGENIN"/>
    <property type="match status" value="1"/>
</dbReference>
<dbReference type="SUPFAM" id="SSF52540">
    <property type="entry name" value="P-loop containing nucleoside triphosphate hydrolases"/>
    <property type="match status" value="1"/>
</dbReference>
<reference evidence="7" key="2">
    <citation type="submission" date="2023-06" db="EMBL/GenBank/DDBJ databases">
        <authorList>
            <consortium name="Lawrence Berkeley National Laboratory"/>
            <person name="Mondo S.J."/>
            <person name="Hensen N."/>
            <person name="Bonometti L."/>
            <person name="Westerberg I."/>
            <person name="Brannstrom I.O."/>
            <person name="Guillou S."/>
            <person name="Cros-Aarteil S."/>
            <person name="Calhoun S."/>
            <person name="Haridas S."/>
            <person name="Kuo A."/>
            <person name="Pangilinan J."/>
            <person name="Riley R."/>
            <person name="Labutti K."/>
            <person name="Andreopoulos B."/>
            <person name="Lipzen A."/>
            <person name="Chen C."/>
            <person name="Yanf M."/>
            <person name="Daum C."/>
            <person name="Ng V."/>
            <person name="Clum A."/>
            <person name="Steindorff A."/>
            <person name="Ohm R."/>
            <person name="Martin F."/>
            <person name="Silar P."/>
            <person name="Natvig D."/>
            <person name="Lalanne C."/>
            <person name="Gautier V."/>
            <person name="Ament-Velasquez S.L."/>
            <person name="Kruys A."/>
            <person name="Hutchinson M.I."/>
            <person name="Powell A.J."/>
            <person name="Barry K."/>
            <person name="Miller A.N."/>
            <person name="Grigoriev I.V."/>
            <person name="Debuchy R."/>
            <person name="Gladieux P."/>
            <person name="Thoren M.H."/>
            <person name="Johannesson H."/>
        </authorList>
    </citation>
    <scope>NUCLEOTIDE SEQUENCE</scope>
    <source>
        <strain evidence="7">PSN324</strain>
    </source>
</reference>
<dbReference type="Proteomes" id="UP001321749">
    <property type="component" value="Unassembled WGS sequence"/>
</dbReference>
<feature type="compositionally biased region" description="Polar residues" evidence="4">
    <location>
        <begin position="22"/>
        <end position="32"/>
    </location>
</feature>
<dbReference type="Gene3D" id="3.40.50.300">
    <property type="entry name" value="P-loop containing nucleotide triphosphate hydrolases"/>
    <property type="match status" value="1"/>
</dbReference>
<reference evidence="7" key="1">
    <citation type="journal article" date="2023" name="Mol. Phylogenet. Evol.">
        <title>Genome-scale phylogeny and comparative genomics of the fungal order Sordariales.</title>
        <authorList>
            <person name="Hensen N."/>
            <person name="Bonometti L."/>
            <person name="Westerberg I."/>
            <person name="Brannstrom I.O."/>
            <person name="Guillou S."/>
            <person name="Cros-Aarteil S."/>
            <person name="Calhoun S."/>
            <person name="Haridas S."/>
            <person name="Kuo A."/>
            <person name="Mondo S."/>
            <person name="Pangilinan J."/>
            <person name="Riley R."/>
            <person name="LaButti K."/>
            <person name="Andreopoulos B."/>
            <person name="Lipzen A."/>
            <person name="Chen C."/>
            <person name="Yan M."/>
            <person name="Daum C."/>
            <person name="Ng V."/>
            <person name="Clum A."/>
            <person name="Steindorff A."/>
            <person name="Ohm R.A."/>
            <person name="Martin F."/>
            <person name="Silar P."/>
            <person name="Natvig D.O."/>
            <person name="Lalanne C."/>
            <person name="Gautier V."/>
            <person name="Ament-Velasquez S.L."/>
            <person name="Kruys A."/>
            <person name="Hutchinson M.I."/>
            <person name="Powell A.J."/>
            <person name="Barry K."/>
            <person name="Miller A.N."/>
            <person name="Grigoriev I.V."/>
            <person name="Debuchy R."/>
            <person name="Gladieux P."/>
            <person name="Hiltunen Thoren M."/>
            <person name="Johannesson H."/>
        </authorList>
    </citation>
    <scope>NUCLEOTIDE SEQUENCE</scope>
    <source>
        <strain evidence="7">PSN324</strain>
    </source>
</reference>
<dbReference type="SUPFAM" id="SSF82171">
    <property type="entry name" value="DPP6 N-terminal domain-like"/>
    <property type="match status" value="2"/>
</dbReference>
<dbReference type="Gene3D" id="2.130.10.10">
    <property type="entry name" value="YVTN repeat-like/Quinoprotein amine dehydrogenase"/>
    <property type="match status" value="4"/>
</dbReference>
<dbReference type="InterPro" id="IPR001680">
    <property type="entry name" value="WD40_rpt"/>
</dbReference>
<feature type="domain" description="Nephrocystin 3-like N-terminal" evidence="6">
    <location>
        <begin position="413"/>
        <end position="575"/>
    </location>
</feature>
<evidence type="ECO:0000256" key="4">
    <source>
        <dbReference type="SAM" id="MobiDB-lite"/>
    </source>
</evidence>
<dbReference type="InterPro" id="IPR027417">
    <property type="entry name" value="P-loop_NTPase"/>
</dbReference>
<feature type="repeat" description="WD" evidence="2">
    <location>
        <begin position="1298"/>
        <end position="1332"/>
    </location>
</feature>
<name>A0AAV9HC24_9PEZI</name>
<evidence type="ECO:0000313" key="8">
    <source>
        <dbReference type="Proteomes" id="UP001321749"/>
    </source>
</evidence>
<keyword evidence="1" id="KW-0677">Repeat</keyword>
<dbReference type="PANTHER" id="PTHR10039:SF17">
    <property type="entry name" value="FUNGAL STAND N-TERMINAL GOODBYE DOMAIN-CONTAINING PROTEIN-RELATED"/>
    <property type="match status" value="1"/>
</dbReference>
<evidence type="ECO:0000256" key="1">
    <source>
        <dbReference type="ARBA" id="ARBA00022737"/>
    </source>
</evidence>
<dbReference type="SMART" id="SM00320">
    <property type="entry name" value="WD40"/>
    <property type="match status" value="4"/>
</dbReference>
<gene>
    <name evidence="7" type="ORF">QBC42DRAFT_315895</name>
</gene>
<evidence type="ECO:0000256" key="2">
    <source>
        <dbReference type="PROSITE-ProRule" id="PRU00221"/>
    </source>
</evidence>
<dbReference type="Pfam" id="PF17100">
    <property type="entry name" value="NACHT_N"/>
    <property type="match status" value="1"/>
</dbReference>
<organism evidence="7 8">
    <name type="scientific">Cladorrhinum samala</name>
    <dbReference type="NCBI Taxonomy" id="585594"/>
    <lineage>
        <taxon>Eukaryota</taxon>
        <taxon>Fungi</taxon>
        <taxon>Dikarya</taxon>
        <taxon>Ascomycota</taxon>
        <taxon>Pezizomycotina</taxon>
        <taxon>Sordariomycetes</taxon>
        <taxon>Sordariomycetidae</taxon>
        <taxon>Sordariales</taxon>
        <taxon>Podosporaceae</taxon>
        <taxon>Cladorrhinum</taxon>
    </lineage>
</organism>
<feature type="coiled-coil region" evidence="3">
    <location>
        <begin position="325"/>
        <end position="352"/>
    </location>
</feature>
<comment type="caution">
    <text evidence="7">The sequence shown here is derived from an EMBL/GenBank/DDBJ whole genome shotgun (WGS) entry which is preliminary data.</text>
</comment>
<feature type="domain" description="NWD NACHT-NTPase N-terminal" evidence="5">
    <location>
        <begin position="109"/>
        <end position="343"/>
    </location>
</feature>
<accession>A0AAV9HC24</accession>
<dbReference type="EMBL" id="MU865081">
    <property type="protein sequence ID" value="KAK4458142.1"/>
    <property type="molecule type" value="Genomic_DNA"/>
</dbReference>
<feature type="region of interest" description="Disordered" evidence="4">
    <location>
        <begin position="22"/>
        <end position="65"/>
    </location>
</feature>
<evidence type="ECO:0000259" key="5">
    <source>
        <dbReference type="Pfam" id="PF17100"/>
    </source>
</evidence>
<keyword evidence="2" id="KW-0853">WD repeat</keyword>
<sequence>MERFTKLRKKGKAKVKGIFYRSDSTGSASKSGTPDLGASNALNDATTGHAWESHVDNENNSDLSRIPAGVQVKGDDVGITFNKGEVELKDQEEGANNAAKLPAQDAKQESLWARAYRSVEEDVDFSSYLGKYNDFVRKEIGKAPETVTETDDTEGGPLNCDEEGKSLERVQSWAKEKLDGMCKQKLKVAIGDKQIVVRDALERCLTFIDSHKAVVTSIMAAEPSAALAWGGIMAVFPMLLNVFRQPKGAVEGFEQVVRLLITGQLIEDNLRSKDACKSMARAKVMEDIQENLILLYAQAFRYQVRIVLHFSRSAFVHVARDALLLDDWSSLLKDAEKAAQNVERQAIQLANTDVGGIYEMCCNIKAVVQDDAADKDLEHLDKLSIAGGALFSSRAVAAAGKCLEGTHTGALDAIKTWVQDPNGKHLYWLRGLPGTGKSTIALTAAEFLDQAELGTGLGASFFFSRADQNRNCANKFFCTIAWCLGHRVPELRPHIAQAIINNSNLPNAENGKQLNHLILKPIQSLAEDLSHRLQLFLVIDALDECYERDAEQILVLLRNLENLCQIRLRVLVTSRSGTFVDNLKVWQEMGDAVHQQARLDKVQLKPPTRGKFFLDAPIQAYVADDDITRFMTQSLLDIATRHGFPEGWASEENFLQLRQRTEGLFIYASVACKFFDRPYEEDSDLALRWSDILHQDQELEESTPEHHLVHQVYNNVLLSYYTSKRGTERQKAADRTKRILGTIAILYEPVTVAVLADLLAVTEKDLIRQLSPFGSVVNLPTDNEPIPLNFVHPTFREYILSAKHCPSEVAVNTESAHLNLVRVGCLPRMRKLLHLDMCDLEAPGTYVSDIAPGVVEKKICGSLRYSCTYWVDHLTNSNSNERAALLDDDGAVHDFLRQCFLFWFEVLGLIKRIDVPVLALRRLLAHDMLDATQSPELFSFVQDALYFVRENRIVEHAPLQIYCSGMLFHPYNNVISTQFKQLIPPWLEKPTPTRLTTETSVQTTSTPLSYVLEPGHDDIVSHLVYSADGTLLLSGDRYNFKIWDTSSGIMKISVESKRFLASSISPDGKLAVFAELSKLDVISLLDIETNEPAGELTTAWKDHEWGLPGCILSFSGDGRILLSALNDVKVTDILVWSMTTREVVREMRFSTSVDWAQLSYDGRILVTSEREDVGSTRANAVHVWDVESGKMLYAVGCRPEVMKYFPRLFLTGCGTSLRVTVVNTVGEISTWRLGEQGPSRIFEGSVSAIRGSQYEFDCLSCHLSEMGEDVFVFGAGNGELIFYRPANEHRDALETRFFTGNSESLCALALTSDGTQLASGPWMSKIRLWDIRKVLSENNNGKEHSGFRIEDAMFVPESENLIVVRYRDRESEDLESGEDNTRPNTIIWNSDQGIANITQIASDDFYVTPICRLEMSGDGKLALSFYGRDREEGLYRVNYLDPRSLGSTLPDVFEPVKDVRFNLDRSAAALWDGKASIKVLDLSRKRAVVGFKAFSDPRAIDQIALSTDGLLLACAIERGRGKFDVQVWDLVDRTRRHAIELDCADENLVQVRSLDFSPDGSLLLLQATNLSGSRWRESKFVHSRLIDMETGEERGHDLLKCPALSQTRTAKFSPDSMALFFQGWNDIKLSNLKEQGSSLTTLCSYSDISVQKTCVSPDSQLLAVSLLNSTRVWSKEVLTVDVWNISATSRIWRKSFTDKDVYWHRLYLLSFSKNEDRLESISGRIPWSRATSRMDLSSHSGVEMTQSDLWDCFYIGREWIFQGDGKRLIWLPPKFQTNYRTAVAAQNGRIFLSSEFGELMAFKIHLEKTPMANGKNGHGKRGQD</sequence>
<dbReference type="Pfam" id="PF00400">
    <property type="entry name" value="WD40"/>
    <property type="match status" value="1"/>
</dbReference>
<evidence type="ECO:0000259" key="6">
    <source>
        <dbReference type="Pfam" id="PF24883"/>
    </source>
</evidence>
<evidence type="ECO:0000256" key="3">
    <source>
        <dbReference type="SAM" id="Coils"/>
    </source>
</evidence>